<dbReference type="InterPro" id="IPR021765">
    <property type="entry name" value="UstYa-like"/>
</dbReference>
<keyword evidence="3" id="KW-1133">Transmembrane helix</keyword>
<keyword evidence="3" id="KW-0472">Membrane</keyword>
<dbReference type="Proteomes" id="UP000566819">
    <property type="component" value="Unassembled WGS sequence"/>
</dbReference>
<keyword evidence="3" id="KW-0812">Transmembrane</keyword>
<feature type="transmembrane region" description="Helical" evidence="3">
    <location>
        <begin position="43"/>
        <end position="64"/>
    </location>
</feature>
<feature type="region of interest" description="Disordered" evidence="2">
    <location>
        <begin position="1"/>
        <end position="28"/>
    </location>
</feature>
<dbReference type="PANTHER" id="PTHR33365:SF7">
    <property type="entry name" value="TAT PATHWAY SIGNAL SEQUENCE"/>
    <property type="match status" value="1"/>
</dbReference>
<evidence type="ECO:0000256" key="2">
    <source>
        <dbReference type="SAM" id="MobiDB-lite"/>
    </source>
</evidence>
<comment type="caution">
    <text evidence="4">The sequence shown here is derived from an EMBL/GenBank/DDBJ whole genome shotgun (WGS) entry which is preliminary data.</text>
</comment>
<protein>
    <submittedName>
        <fullName evidence="4">Uncharacterized protein</fullName>
    </submittedName>
</protein>
<dbReference type="OrthoDB" id="3687641at2759"/>
<evidence type="ECO:0000313" key="5">
    <source>
        <dbReference type="Proteomes" id="UP000566819"/>
    </source>
</evidence>
<dbReference type="AlphaFoldDB" id="A0A8H4RH30"/>
<proteinExistence type="inferred from homology"/>
<evidence type="ECO:0000313" key="4">
    <source>
        <dbReference type="EMBL" id="KAF4628596.1"/>
    </source>
</evidence>
<gene>
    <name evidence="4" type="ORF">G7Y89_g9559</name>
</gene>
<evidence type="ECO:0000256" key="1">
    <source>
        <dbReference type="ARBA" id="ARBA00035112"/>
    </source>
</evidence>
<name>A0A8H4RH30_9HELO</name>
<feature type="compositionally biased region" description="Basic and acidic residues" evidence="2">
    <location>
        <begin position="19"/>
        <end position="28"/>
    </location>
</feature>
<accession>A0A8H4RH30</accession>
<dbReference type="GO" id="GO:0043386">
    <property type="term" value="P:mycotoxin biosynthetic process"/>
    <property type="evidence" value="ECO:0007669"/>
    <property type="project" value="InterPro"/>
</dbReference>
<organism evidence="4 5">
    <name type="scientific">Cudoniella acicularis</name>
    <dbReference type="NCBI Taxonomy" id="354080"/>
    <lineage>
        <taxon>Eukaryota</taxon>
        <taxon>Fungi</taxon>
        <taxon>Dikarya</taxon>
        <taxon>Ascomycota</taxon>
        <taxon>Pezizomycotina</taxon>
        <taxon>Leotiomycetes</taxon>
        <taxon>Helotiales</taxon>
        <taxon>Tricladiaceae</taxon>
        <taxon>Cudoniella</taxon>
    </lineage>
</organism>
<keyword evidence="5" id="KW-1185">Reference proteome</keyword>
<comment type="similarity">
    <text evidence="1">Belongs to the ustYa family.</text>
</comment>
<reference evidence="4 5" key="1">
    <citation type="submission" date="2020-03" db="EMBL/GenBank/DDBJ databases">
        <title>Draft Genome Sequence of Cudoniella acicularis.</title>
        <authorList>
            <person name="Buettner E."/>
            <person name="Kellner H."/>
        </authorList>
    </citation>
    <scope>NUCLEOTIDE SEQUENCE [LARGE SCALE GENOMIC DNA]</scope>
    <source>
        <strain evidence="4 5">DSM 108380</strain>
    </source>
</reference>
<dbReference type="Pfam" id="PF11807">
    <property type="entry name" value="UstYa"/>
    <property type="match status" value="1"/>
</dbReference>
<dbReference type="EMBL" id="JAAMPI010000789">
    <property type="protein sequence ID" value="KAF4628596.1"/>
    <property type="molecule type" value="Genomic_DNA"/>
</dbReference>
<evidence type="ECO:0000256" key="3">
    <source>
        <dbReference type="SAM" id="Phobius"/>
    </source>
</evidence>
<sequence>MDERDNFDNPLPSDSLLPSDKRESHDEYQHPHQRRWYCRTLGLQYLLLAAAYLGLLITGGVMWWQKPCNCSNLSTCTSQDELFPSLSASNAVKYERRTFEVKIRNNPFAGNPRPELDQVWHELFEDIRIRVSSDDLSFYNVSSLPLADGSGYASELGVHHELHCLKKVRHWIFRDYYLQGETEEEMVEYKAHVHHCLELMRESIMCRADPSLTSFQWVPGDPPHLTAVAVGWHKCVNWESLLEWVRARRVKVFEPGVVGGRLDEK</sequence>
<dbReference type="PANTHER" id="PTHR33365">
    <property type="entry name" value="YALI0B05434P"/>
    <property type="match status" value="1"/>
</dbReference>